<evidence type="ECO:0000256" key="5">
    <source>
        <dbReference type="HAMAP-Rule" id="MF_00376"/>
    </source>
</evidence>
<organism evidence="7 8">
    <name type="scientific">Dokdonia pacifica</name>
    <dbReference type="NCBI Taxonomy" id="1627892"/>
    <lineage>
        <taxon>Bacteria</taxon>
        <taxon>Pseudomonadati</taxon>
        <taxon>Bacteroidota</taxon>
        <taxon>Flavobacteriia</taxon>
        <taxon>Flavobacteriales</taxon>
        <taxon>Flavobacteriaceae</taxon>
        <taxon>Dokdonia</taxon>
    </lineage>
</organism>
<dbReference type="SUPFAM" id="SSF52540">
    <property type="entry name" value="P-loop containing nucleoside triphosphate hydrolases"/>
    <property type="match status" value="1"/>
</dbReference>
<dbReference type="Proteomes" id="UP000198379">
    <property type="component" value="Unassembled WGS sequence"/>
</dbReference>
<evidence type="ECO:0000256" key="3">
    <source>
        <dbReference type="ARBA" id="ARBA00022840"/>
    </source>
</evidence>
<keyword evidence="5 7" id="KW-0418">Kinase</keyword>
<comment type="similarity">
    <text evidence="1 5">Belongs to the CoaE family.</text>
</comment>
<dbReference type="GO" id="GO:0005737">
    <property type="term" value="C:cytoplasm"/>
    <property type="evidence" value="ECO:0007669"/>
    <property type="project" value="UniProtKB-SubCell"/>
</dbReference>
<keyword evidence="5" id="KW-0808">Transferase</keyword>
<comment type="function">
    <text evidence="5">Catalyzes the phosphorylation of the 3'-hydroxyl group of dephosphocoenzyme A to form coenzyme A.</text>
</comment>
<dbReference type="Gene3D" id="3.40.50.300">
    <property type="entry name" value="P-loop containing nucleotide triphosphate hydrolases"/>
    <property type="match status" value="1"/>
</dbReference>
<reference evidence="7 8" key="1">
    <citation type="submission" date="2017-06" db="EMBL/GenBank/DDBJ databases">
        <authorList>
            <person name="Kim H.J."/>
            <person name="Triplett B.A."/>
        </authorList>
    </citation>
    <scope>NUCLEOTIDE SEQUENCE [LARGE SCALE GENOMIC DNA]</scope>
    <source>
        <strain evidence="7 8">DSM 25597</strain>
    </source>
</reference>
<dbReference type="PANTHER" id="PTHR10695">
    <property type="entry name" value="DEPHOSPHO-COA KINASE-RELATED"/>
    <property type="match status" value="1"/>
</dbReference>
<evidence type="ECO:0000256" key="2">
    <source>
        <dbReference type="ARBA" id="ARBA00022741"/>
    </source>
</evidence>
<keyword evidence="8" id="KW-1185">Reference proteome</keyword>
<gene>
    <name evidence="5" type="primary">coaE</name>
    <name evidence="7" type="ORF">SAMN06265376_103288</name>
</gene>
<comment type="subcellular location">
    <subcellularLocation>
        <location evidence="5">Cytoplasm</location>
    </subcellularLocation>
</comment>
<name>A0A238ZK18_9FLAO</name>
<evidence type="ECO:0000313" key="7">
    <source>
        <dbReference type="EMBL" id="SNR83522.1"/>
    </source>
</evidence>
<keyword evidence="5" id="KW-0963">Cytoplasm</keyword>
<dbReference type="NCBIfam" id="TIGR00152">
    <property type="entry name" value="dephospho-CoA kinase"/>
    <property type="match status" value="1"/>
</dbReference>
<dbReference type="GO" id="GO:0004140">
    <property type="term" value="F:dephospho-CoA kinase activity"/>
    <property type="evidence" value="ECO:0007669"/>
    <property type="project" value="UniProtKB-UniRule"/>
</dbReference>
<dbReference type="RefSeq" id="WP_089371610.1">
    <property type="nucleotide sequence ID" value="NZ_BMEP01000001.1"/>
</dbReference>
<dbReference type="EMBL" id="FZNY01000003">
    <property type="protein sequence ID" value="SNR83522.1"/>
    <property type="molecule type" value="Genomic_DNA"/>
</dbReference>
<dbReference type="HAMAP" id="MF_00376">
    <property type="entry name" value="Dephospho_CoA_kinase"/>
    <property type="match status" value="1"/>
</dbReference>
<protein>
    <recommendedName>
        <fullName evidence="5 6">Dephospho-CoA kinase</fullName>
        <ecNumber evidence="5 6">2.7.1.24</ecNumber>
    </recommendedName>
    <alternativeName>
        <fullName evidence="5">Dephosphocoenzyme A kinase</fullName>
    </alternativeName>
</protein>
<dbReference type="PROSITE" id="PS51219">
    <property type="entry name" value="DPCK"/>
    <property type="match status" value="1"/>
</dbReference>
<feature type="binding site" evidence="5">
    <location>
        <begin position="10"/>
        <end position="15"/>
    </location>
    <ligand>
        <name>ATP</name>
        <dbReference type="ChEBI" id="CHEBI:30616"/>
    </ligand>
</feature>
<proteinExistence type="inferred from homology"/>
<keyword evidence="3 5" id="KW-0067">ATP-binding</keyword>
<keyword evidence="2 5" id="KW-0547">Nucleotide-binding</keyword>
<dbReference type="EC" id="2.7.1.24" evidence="5 6"/>
<dbReference type="PANTHER" id="PTHR10695:SF46">
    <property type="entry name" value="BIFUNCTIONAL COENZYME A SYNTHASE-RELATED"/>
    <property type="match status" value="1"/>
</dbReference>
<evidence type="ECO:0000313" key="8">
    <source>
        <dbReference type="Proteomes" id="UP000198379"/>
    </source>
</evidence>
<evidence type="ECO:0000256" key="6">
    <source>
        <dbReference type="NCBIfam" id="TIGR00152"/>
    </source>
</evidence>
<sequence>MIVGLTGGIGSGKTTVAGFFKKLGIPVYIADEEAKRLMMISPEIRKEIIQLLGQDAYTIDGLNRKYIAAKVFKDKYLLEQLNAIVHPRVATHFQNWYKQQDSPYVIKEAAILFENGGYKECDFMLLVTAPMHIRIERLKKRDNSSIEEIKDRMKAQWSDAKKQALADFSVENIYMDQTKEKVFRIHNHILLRITRNW</sequence>
<comment type="pathway">
    <text evidence="5">Cofactor biosynthesis; coenzyme A biosynthesis; CoA from (R)-pantothenate: step 5/5.</text>
</comment>
<dbReference type="GO" id="GO:0005524">
    <property type="term" value="F:ATP binding"/>
    <property type="evidence" value="ECO:0007669"/>
    <property type="project" value="UniProtKB-UniRule"/>
</dbReference>
<dbReference type="GO" id="GO:0015937">
    <property type="term" value="P:coenzyme A biosynthetic process"/>
    <property type="evidence" value="ECO:0007669"/>
    <property type="project" value="UniProtKB-UniRule"/>
</dbReference>
<dbReference type="AlphaFoldDB" id="A0A238ZK18"/>
<keyword evidence="4 5" id="KW-0173">Coenzyme A biosynthesis</keyword>
<dbReference type="InterPro" id="IPR027417">
    <property type="entry name" value="P-loop_NTPase"/>
</dbReference>
<comment type="catalytic activity">
    <reaction evidence="5">
        <text>3'-dephospho-CoA + ATP = ADP + CoA + H(+)</text>
        <dbReference type="Rhea" id="RHEA:18245"/>
        <dbReference type="ChEBI" id="CHEBI:15378"/>
        <dbReference type="ChEBI" id="CHEBI:30616"/>
        <dbReference type="ChEBI" id="CHEBI:57287"/>
        <dbReference type="ChEBI" id="CHEBI:57328"/>
        <dbReference type="ChEBI" id="CHEBI:456216"/>
        <dbReference type="EC" id="2.7.1.24"/>
    </reaction>
</comment>
<dbReference type="OrthoDB" id="9812943at2"/>
<accession>A0A238ZK18</accession>
<dbReference type="UniPathway" id="UPA00241">
    <property type="reaction ID" value="UER00356"/>
</dbReference>
<evidence type="ECO:0000256" key="4">
    <source>
        <dbReference type="ARBA" id="ARBA00022993"/>
    </source>
</evidence>
<dbReference type="CDD" id="cd02022">
    <property type="entry name" value="DPCK"/>
    <property type="match status" value="1"/>
</dbReference>
<dbReference type="Pfam" id="PF01121">
    <property type="entry name" value="CoaE"/>
    <property type="match status" value="1"/>
</dbReference>
<dbReference type="InterPro" id="IPR001977">
    <property type="entry name" value="Depp_CoAkinase"/>
</dbReference>
<evidence type="ECO:0000256" key="1">
    <source>
        <dbReference type="ARBA" id="ARBA00009018"/>
    </source>
</evidence>